<reference evidence="2 3" key="1">
    <citation type="submission" date="2018-07" db="EMBL/GenBank/DDBJ databases">
        <title>Genomic Encyclopedia of Type Strains, Phase IV (KMG-IV): sequencing the most valuable type-strain genomes for metagenomic binning, comparative biology and taxonomic classification.</title>
        <authorList>
            <person name="Goeker M."/>
        </authorList>
    </citation>
    <scope>NUCLEOTIDE SEQUENCE [LARGE SCALE GENOMIC DNA]</scope>
    <source>
        <strain evidence="2 3">DSM 14324</strain>
    </source>
</reference>
<dbReference type="SUPFAM" id="SSF52833">
    <property type="entry name" value="Thioredoxin-like"/>
    <property type="match status" value="1"/>
</dbReference>
<proteinExistence type="predicted"/>
<dbReference type="PROSITE" id="PS51354">
    <property type="entry name" value="GLUTAREDOXIN_2"/>
    <property type="match status" value="1"/>
</dbReference>
<feature type="domain" description="GST N-terminal" evidence="1">
    <location>
        <begin position="51"/>
        <end position="128"/>
    </location>
</feature>
<keyword evidence="3" id="KW-1185">Reference proteome</keyword>
<name>A0A3D9DUB4_9GAMM</name>
<dbReference type="AlphaFoldDB" id="A0A3D9DUB4"/>
<protein>
    <submittedName>
        <fullName evidence="2">Glutaredoxin</fullName>
    </submittedName>
</protein>
<gene>
    <name evidence="2" type="ORF">C8D72_2605</name>
</gene>
<dbReference type="InterPro" id="IPR004045">
    <property type="entry name" value="Glutathione_S-Trfase_N"/>
</dbReference>
<dbReference type="Proteomes" id="UP000256334">
    <property type="component" value="Unassembled WGS sequence"/>
</dbReference>
<accession>A0A3D9DUB4</accession>
<organism evidence="2 3">
    <name type="scientific">Kushneria indalinina DSM 14324</name>
    <dbReference type="NCBI Taxonomy" id="1122140"/>
    <lineage>
        <taxon>Bacteria</taxon>
        <taxon>Pseudomonadati</taxon>
        <taxon>Pseudomonadota</taxon>
        <taxon>Gammaproteobacteria</taxon>
        <taxon>Oceanospirillales</taxon>
        <taxon>Halomonadaceae</taxon>
        <taxon>Kushneria</taxon>
    </lineage>
</organism>
<dbReference type="Pfam" id="PF13417">
    <property type="entry name" value="GST_N_3"/>
    <property type="match status" value="1"/>
</dbReference>
<evidence type="ECO:0000259" key="1">
    <source>
        <dbReference type="Pfam" id="PF13417"/>
    </source>
</evidence>
<dbReference type="RefSeq" id="WP_115854824.1">
    <property type="nucleotide sequence ID" value="NZ_QRDJ01000008.1"/>
</dbReference>
<evidence type="ECO:0000313" key="3">
    <source>
        <dbReference type="Proteomes" id="UP000256334"/>
    </source>
</evidence>
<dbReference type="InterPro" id="IPR036249">
    <property type="entry name" value="Thioredoxin-like_sf"/>
</dbReference>
<comment type="caution">
    <text evidence="2">The sequence shown here is derived from an EMBL/GenBank/DDBJ whole genome shotgun (WGS) entry which is preliminary data.</text>
</comment>
<sequence length="133" mass="15208">MKILVRYFFKGVRLVLAPVMIARDRFGRPEPVTRTQRAQAEVDRACQSLTLYQFRTCPFCVKVRHEMHRLALPIALRDTQHDDAARQALKAGGGRVKVPCLAIEENGGTEWMYESDAIKAYLQKRFEPDTATV</sequence>
<dbReference type="Gene3D" id="3.40.30.10">
    <property type="entry name" value="Glutaredoxin"/>
    <property type="match status" value="1"/>
</dbReference>
<dbReference type="OrthoDB" id="9793736at2"/>
<evidence type="ECO:0000313" key="2">
    <source>
        <dbReference type="EMBL" id="REC94235.1"/>
    </source>
</evidence>
<dbReference type="EMBL" id="QRDJ01000008">
    <property type="protein sequence ID" value="REC94235.1"/>
    <property type="molecule type" value="Genomic_DNA"/>
</dbReference>